<name>A0A161I3H9_9BURK</name>
<dbReference type="Proteomes" id="UP000076852">
    <property type="component" value="Plasmid pOLGA2"/>
</dbReference>
<evidence type="ECO:0000313" key="2">
    <source>
        <dbReference type="Proteomes" id="UP000076852"/>
    </source>
</evidence>
<dbReference type="RefSeq" id="WP_063501170.1">
    <property type="nucleotide sequence ID" value="NZ_CP014581.1"/>
</dbReference>
<accession>A0A161I3H9</accession>
<dbReference type="KEGG" id="buz:AYM40_37185"/>
<sequence length="166" mass="18845">MQIVCTLQHETISDVDRAGRPYTLALSHYHEAETGQLIRTRGRVINTMSTEQGRAAEAASTESDWLHAPATDERADDFAPGAEQRTGQSSEMLSWKLMRATEAACQSVCMGEEAADHYGYTCSQWDRWANWWRGFVAGWVNDEVFIQLTLTRRIARFISRQRGKES</sequence>
<keyword evidence="2" id="KW-1185">Reference proteome</keyword>
<organism evidence="1 2">
    <name type="scientific">Paraburkholderia phytofirmans OLGA172</name>
    <dbReference type="NCBI Taxonomy" id="1417228"/>
    <lineage>
        <taxon>Bacteria</taxon>
        <taxon>Pseudomonadati</taxon>
        <taxon>Pseudomonadota</taxon>
        <taxon>Betaproteobacteria</taxon>
        <taxon>Burkholderiales</taxon>
        <taxon>Burkholderiaceae</taxon>
        <taxon>Paraburkholderia</taxon>
    </lineage>
</organism>
<proteinExistence type="predicted"/>
<keyword evidence="1" id="KW-0614">Plasmid</keyword>
<reference evidence="1 2" key="1">
    <citation type="journal article" date="2016" name="Gene">
        <title>PacBio SMRT assembly of a complex multi-replicon genome reveals chlorocatechol degradative operon in a region of genome plasticity.</title>
        <authorList>
            <person name="Ricker N."/>
            <person name="Shen S.Y."/>
            <person name="Goordial J."/>
            <person name="Jin S."/>
            <person name="Fulthorpe R.R."/>
        </authorList>
    </citation>
    <scope>NUCLEOTIDE SEQUENCE [LARGE SCALE GENOMIC DNA]</scope>
    <source>
        <strain evidence="1 2">OLGA172</strain>
        <plasmid evidence="2">polga2</plasmid>
    </source>
</reference>
<protein>
    <submittedName>
        <fullName evidence="1">Uncharacterized protein</fullName>
    </submittedName>
</protein>
<dbReference type="OrthoDB" id="9133912at2"/>
<geneLocation type="plasmid" evidence="2">
    <name>polga2</name>
</geneLocation>
<gene>
    <name evidence="1" type="ORF">AYM40_37185</name>
</gene>
<dbReference type="AlphaFoldDB" id="A0A161I3H9"/>
<evidence type="ECO:0000313" key="1">
    <source>
        <dbReference type="EMBL" id="ANB78000.1"/>
    </source>
</evidence>
<dbReference type="EMBL" id="CP014581">
    <property type="protein sequence ID" value="ANB78000.1"/>
    <property type="molecule type" value="Genomic_DNA"/>
</dbReference>